<accession>A0A2S7MYU8</accession>
<protein>
    <recommendedName>
        <fullName evidence="3">Abortive phage infection protein</fullName>
    </recommendedName>
</protein>
<evidence type="ECO:0008006" key="3">
    <source>
        <dbReference type="Google" id="ProtNLM"/>
    </source>
</evidence>
<dbReference type="OrthoDB" id="2455488at2"/>
<dbReference type="Proteomes" id="UP000239663">
    <property type="component" value="Unassembled WGS sequence"/>
</dbReference>
<sequence>MNQEEIERLFEQLKNKEIARLDVSKEDFLSFRAVLVKRADFKHFRGIAHLGGSVTYEYLDEPRS</sequence>
<evidence type="ECO:0000313" key="2">
    <source>
        <dbReference type="Proteomes" id="UP000239663"/>
    </source>
</evidence>
<dbReference type="RefSeq" id="WP_104849696.1">
    <property type="nucleotide sequence ID" value="NZ_PKOZ01000006.1"/>
</dbReference>
<dbReference type="EMBL" id="PKOZ01000006">
    <property type="protein sequence ID" value="PQD94991.1"/>
    <property type="molecule type" value="Genomic_DNA"/>
</dbReference>
<keyword evidence="2" id="KW-1185">Reference proteome</keyword>
<dbReference type="AlphaFoldDB" id="A0A2S7MYU8"/>
<proteinExistence type="predicted"/>
<gene>
    <name evidence="1" type="ORF">CYL18_11705</name>
</gene>
<organism evidence="1 2">
    <name type="scientific">Pradoshia eiseniae</name>
    <dbReference type="NCBI Taxonomy" id="2064768"/>
    <lineage>
        <taxon>Bacteria</taxon>
        <taxon>Bacillati</taxon>
        <taxon>Bacillota</taxon>
        <taxon>Bacilli</taxon>
        <taxon>Bacillales</taxon>
        <taxon>Bacillaceae</taxon>
        <taxon>Pradoshia</taxon>
    </lineage>
</organism>
<reference evidence="1 2" key="1">
    <citation type="submission" date="2017-12" db="EMBL/GenBank/DDBJ databases">
        <title>Taxonomic description and draft genome of Pradoshia cofamensis Gen. nov., sp. nov., a thermotolerant bacillale isolated from anterior gut of earthworm Eisenia fetida.</title>
        <authorList>
            <person name="Saha T."/>
            <person name="Chakraborty R."/>
        </authorList>
    </citation>
    <scope>NUCLEOTIDE SEQUENCE [LARGE SCALE GENOMIC DNA]</scope>
    <source>
        <strain evidence="1 2">EAG3</strain>
    </source>
</reference>
<name>A0A2S7MYU8_9BACI</name>
<evidence type="ECO:0000313" key="1">
    <source>
        <dbReference type="EMBL" id="PQD94991.1"/>
    </source>
</evidence>
<comment type="caution">
    <text evidence="1">The sequence shown here is derived from an EMBL/GenBank/DDBJ whole genome shotgun (WGS) entry which is preliminary data.</text>
</comment>